<organism evidence="2 3">
    <name type="scientific">Plasmodium cynomolgi (strain B)</name>
    <dbReference type="NCBI Taxonomy" id="1120755"/>
    <lineage>
        <taxon>Eukaryota</taxon>
        <taxon>Sar</taxon>
        <taxon>Alveolata</taxon>
        <taxon>Apicomplexa</taxon>
        <taxon>Aconoidasida</taxon>
        <taxon>Haemosporida</taxon>
        <taxon>Plasmodiidae</taxon>
        <taxon>Plasmodium</taxon>
        <taxon>Plasmodium (Plasmodium)</taxon>
    </lineage>
</organism>
<gene>
    <name evidence="2" type="ORF">PCYB_006860</name>
</gene>
<dbReference type="Proteomes" id="UP000006319">
    <property type="component" value="Unassembled WGS sequence"/>
</dbReference>
<feature type="compositionally biased region" description="Basic and acidic residues" evidence="1">
    <location>
        <begin position="66"/>
        <end position="78"/>
    </location>
</feature>
<dbReference type="VEuPathDB" id="PlasmoDB:PCYB_006860"/>
<name>K6VKG9_PLACD</name>
<keyword evidence="3" id="KW-1185">Reference proteome</keyword>
<evidence type="ECO:0000256" key="1">
    <source>
        <dbReference type="SAM" id="MobiDB-lite"/>
    </source>
</evidence>
<accession>K6VKG9</accession>
<dbReference type="GeneID" id="14696479"/>
<dbReference type="RefSeq" id="XP_004228155.1">
    <property type="nucleotide sequence ID" value="XM_004228107.1"/>
</dbReference>
<dbReference type="KEGG" id="pcy:PCYB_006860"/>
<dbReference type="AlphaFoldDB" id="K6VKG9"/>
<protein>
    <submittedName>
        <fullName evidence="2">CYIR protein</fullName>
    </submittedName>
</protein>
<proteinExistence type="predicted"/>
<reference evidence="2 3" key="1">
    <citation type="journal article" date="2012" name="Nat. Genet.">
        <title>Plasmodium cynomolgi genome sequences provide insight into Plasmodium vivax and the monkey malaria clade.</title>
        <authorList>
            <person name="Tachibana S."/>
            <person name="Sullivan S.A."/>
            <person name="Kawai S."/>
            <person name="Nakamura S."/>
            <person name="Kim H.R."/>
            <person name="Goto N."/>
            <person name="Arisue N."/>
            <person name="Palacpac N.M.Q."/>
            <person name="Honma H."/>
            <person name="Yagi M."/>
            <person name="Tougan T."/>
            <person name="Katakai Y."/>
            <person name="Kaneko O."/>
            <person name="Mita T."/>
            <person name="Kita K."/>
            <person name="Yasutomi Y."/>
            <person name="Sutton P.L."/>
            <person name="Shakhbatyan R."/>
            <person name="Horii T."/>
            <person name="Yasunaga T."/>
            <person name="Barnwell J.W."/>
            <person name="Escalante A.A."/>
            <person name="Carlton J.M."/>
            <person name="Tanabe K."/>
        </authorList>
    </citation>
    <scope>NUCLEOTIDE SEQUENCE [LARGE SCALE GENOMIC DNA]</scope>
    <source>
        <strain evidence="2 3">B</strain>
    </source>
</reference>
<evidence type="ECO:0000313" key="2">
    <source>
        <dbReference type="EMBL" id="GAB69937.1"/>
    </source>
</evidence>
<feature type="region of interest" description="Disordered" evidence="1">
    <location>
        <begin position="66"/>
        <end position="86"/>
    </location>
</feature>
<evidence type="ECO:0000313" key="3">
    <source>
        <dbReference type="Proteomes" id="UP000006319"/>
    </source>
</evidence>
<dbReference type="EMBL" id="DF158222">
    <property type="protein sequence ID" value="GAB69937.1"/>
    <property type="molecule type" value="Genomic_DNA"/>
</dbReference>
<sequence>MNIRLIKNAKITLFFNSILIETQKLYDEKCFYLVICNEHKEDFKYETYIKFDELITQCKDYDAYKASSEPKEDNECKCARKSSNSY</sequence>